<feature type="transmembrane region" description="Helical" evidence="2">
    <location>
        <begin position="31"/>
        <end position="52"/>
    </location>
</feature>
<protein>
    <submittedName>
        <fullName evidence="4">Transporter</fullName>
    </submittedName>
</protein>
<evidence type="ECO:0000313" key="4">
    <source>
        <dbReference type="EMBL" id="PSJ06027.1"/>
    </source>
</evidence>
<feature type="transmembrane region" description="Helical" evidence="2">
    <location>
        <begin position="64"/>
        <end position="84"/>
    </location>
</feature>
<dbReference type="InterPro" id="IPR037185">
    <property type="entry name" value="EmrE-like"/>
</dbReference>
<evidence type="ECO:0000313" key="5">
    <source>
        <dbReference type="Proteomes" id="UP000243002"/>
    </source>
</evidence>
<evidence type="ECO:0000259" key="3">
    <source>
        <dbReference type="Pfam" id="PF00892"/>
    </source>
</evidence>
<dbReference type="AlphaFoldDB" id="A0A2P7MXX1"/>
<keyword evidence="2" id="KW-0812">Transmembrane</keyword>
<accession>A0A2P7MXX1</accession>
<keyword evidence="5" id="KW-1185">Reference proteome</keyword>
<sequence length="142" mass="14734">MQNWQLWAVAAALSAAVTALLIKVGVQGVDAGMATLFRTLAVAIVLALVLLVSGRLDWQEIRHLPALSLGALALSGLATGVSWFCYSRALQLGPVAGVAALDKLSVVLIALLALLLLGEQLDLKAWLGVVLMAIGAALVAWV</sequence>
<dbReference type="InterPro" id="IPR000620">
    <property type="entry name" value="EamA_dom"/>
</dbReference>
<comment type="caution">
    <text evidence="4">The sequence shown here is derived from an EMBL/GenBank/DDBJ whole genome shotgun (WGS) entry which is preliminary data.</text>
</comment>
<dbReference type="SUPFAM" id="SSF103481">
    <property type="entry name" value="Multidrug resistance efflux transporter EmrE"/>
    <property type="match status" value="1"/>
</dbReference>
<name>A0A2P7MXX1_9CYAN</name>
<comment type="similarity">
    <text evidence="1">Belongs to the EamA transporter family.</text>
</comment>
<evidence type="ECO:0000256" key="1">
    <source>
        <dbReference type="ARBA" id="ARBA00007362"/>
    </source>
</evidence>
<feature type="domain" description="EamA" evidence="3">
    <location>
        <begin position="4"/>
        <end position="140"/>
    </location>
</feature>
<dbReference type="RefSeq" id="WP_106502545.1">
    <property type="nucleotide sequence ID" value="NZ_PXXO01000005.1"/>
</dbReference>
<feature type="transmembrane region" description="Helical" evidence="2">
    <location>
        <begin position="125"/>
        <end position="141"/>
    </location>
</feature>
<dbReference type="Pfam" id="PF00892">
    <property type="entry name" value="EamA"/>
    <property type="match status" value="1"/>
</dbReference>
<organism evidence="4 5">
    <name type="scientific">Cyanobium usitatum str. Tous</name>
    <dbReference type="NCBI Taxonomy" id="2116684"/>
    <lineage>
        <taxon>Bacteria</taxon>
        <taxon>Bacillati</taxon>
        <taxon>Cyanobacteriota</taxon>
        <taxon>Cyanophyceae</taxon>
        <taxon>Synechococcales</taxon>
        <taxon>Prochlorococcaceae</taxon>
        <taxon>Cyanobium</taxon>
    </lineage>
</organism>
<dbReference type="Proteomes" id="UP000243002">
    <property type="component" value="Unassembled WGS sequence"/>
</dbReference>
<evidence type="ECO:0000256" key="2">
    <source>
        <dbReference type="SAM" id="Phobius"/>
    </source>
</evidence>
<gene>
    <name evidence="4" type="ORF">C7K55_06255</name>
</gene>
<keyword evidence="2" id="KW-0472">Membrane</keyword>
<feature type="transmembrane region" description="Helical" evidence="2">
    <location>
        <begin position="96"/>
        <end position="118"/>
    </location>
</feature>
<reference evidence="4 5" key="1">
    <citation type="journal article" date="2018" name="Environ. Microbiol.">
        <title>Ecological and genomic features of two widespread freshwater picocyanobacteria.</title>
        <authorList>
            <person name="Cabello-Yeves P.J."/>
            <person name="Picazo A."/>
            <person name="Camacho A."/>
            <person name="Callieri C."/>
            <person name="Rosselli R."/>
            <person name="Roda-Garcia J.J."/>
            <person name="Coutinho F.H."/>
            <person name="Rodriguez-Valera F."/>
        </authorList>
    </citation>
    <scope>NUCLEOTIDE SEQUENCE [LARGE SCALE GENOMIC DNA]</scope>
    <source>
        <strain evidence="4 5">Tous</strain>
    </source>
</reference>
<proteinExistence type="inferred from homology"/>
<dbReference type="EMBL" id="PXXO01000005">
    <property type="protein sequence ID" value="PSJ06027.1"/>
    <property type="molecule type" value="Genomic_DNA"/>
</dbReference>
<keyword evidence="2" id="KW-1133">Transmembrane helix</keyword>
<dbReference type="Gene3D" id="1.10.3730.20">
    <property type="match status" value="1"/>
</dbReference>
<dbReference type="GO" id="GO:0016020">
    <property type="term" value="C:membrane"/>
    <property type="evidence" value="ECO:0007669"/>
    <property type="project" value="InterPro"/>
</dbReference>